<dbReference type="SUPFAM" id="SSF102735">
    <property type="entry name" value="Trigger factor ribosome-binding domain"/>
    <property type="match status" value="1"/>
</dbReference>
<accession>A0A8J7P788</accession>
<feature type="compositionally biased region" description="Basic and acidic residues" evidence="14">
    <location>
        <begin position="434"/>
        <end position="452"/>
    </location>
</feature>
<evidence type="ECO:0000256" key="11">
    <source>
        <dbReference type="ARBA" id="ARBA00029986"/>
    </source>
</evidence>
<evidence type="ECO:0000256" key="4">
    <source>
        <dbReference type="ARBA" id="ARBA00016902"/>
    </source>
</evidence>
<comment type="caution">
    <text evidence="18">The sequence shown here is derived from an EMBL/GenBank/DDBJ whole genome shotgun (WGS) entry which is preliminary data.</text>
</comment>
<dbReference type="Gene3D" id="3.30.70.1050">
    <property type="entry name" value="Trigger factor ribosome-binding domain"/>
    <property type="match status" value="1"/>
</dbReference>
<reference evidence="18" key="1">
    <citation type="submission" date="2021-02" db="EMBL/GenBank/DDBJ databases">
        <title>Genome-Resolved Metagenomics of a Microbial Community Performing Photosynthetic Biological Nutrient Removal.</title>
        <authorList>
            <person name="Mcdaniel E.A."/>
        </authorList>
    </citation>
    <scope>NUCLEOTIDE SEQUENCE</scope>
    <source>
        <strain evidence="18">UWPOB_OBS1</strain>
    </source>
</reference>
<keyword evidence="7 12" id="KW-0143">Chaperone</keyword>
<keyword evidence="9 12" id="KW-0131">Cell cycle</keyword>
<dbReference type="FunFam" id="3.10.50.40:FF:000001">
    <property type="entry name" value="Trigger factor"/>
    <property type="match status" value="1"/>
</dbReference>
<feature type="domain" description="Trigger factor C-terminal" evidence="17">
    <location>
        <begin position="262"/>
        <end position="420"/>
    </location>
</feature>
<feature type="region of interest" description="Disordered" evidence="14">
    <location>
        <begin position="433"/>
        <end position="452"/>
    </location>
</feature>
<evidence type="ECO:0000259" key="17">
    <source>
        <dbReference type="Pfam" id="PF05698"/>
    </source>
</evidence>
<evidence type="ECO:0000256" key="8">
    <source>
        <dbReference type="ARBA" id="ARBA00023235"/>
    </source>
</evidence>
<comment type="function">
    <text evidence="10 12">Involved in protein export. Acts as a chaperone by maintaining the newly synthesized protein in an open conformation. Functions as a peptidyl-prolyl cis-trans isomerase.</text>
</comment>
<dbReference type="Gene3D" id="1.10.3120.10">
    <property type="entry name" value="Trigger factor, C-terminal domain"/>
    <property type="match status" value="1"/>
</dbReference>
<dbReference type="NCBIfam" id="TIGR00115">
    <property type="entry name" value="tig"/>
    <property type="match status" value="1"/>
</dbReference>
<dbReference type="PIRSF" id="PIRSF003095">
    <property type="entry name" value="Trigger_factor"/>
    <property type="match status" value="1"/>
</dbReference>
<feature type="coiled-coil region" evidence="13">
    <location>
        <begin position="260"/>
        <end position="287"/>
    </location>
</feature>
<dbReference type="EMBL" id="JAFLCK010000008">
    <property type="protein sequence ID" value="MBN8660239.1"/>
    <property type="molecule type" value="Genomic_DNA"/>
</dbReference>
<dbReference type="InterPro" id="IPR027304">
    <property type="entry name" value="Trigger_fact/SurA_dom_sf"/>
</dbReference>
<evidence type="ECO:0000256" key="5">
    <source>
        <dbReference type="ARBA" id="ARBA00022618"/>
    </source>
</evidence>
<dbReference type="Pfam" id="PF05697">
    <property type="entry name" value="Trigger_N"/>
    <property type="match status" value="1"/>
</dbReference>
<dbReference type="Gene3D" id="3.10.50.40">
    <property type="match status" value="1"/>
</dbReference>
<keyword evidence="13" id="KW-0175">Coiled coil</keyword>
<dbReference type="GO" id="GO:0003755">
    <property type="term" value="F:peptidyl-prolyl cis-trans isomerase activity"/>
    <property type="evidence" value="ECO:0007669"/>
    <property type="project" value="UniProtKB-UniRule"/>
</dbReference>
<dbReference type="InterPro" id="IPR001179">
    <property type="entry name" value="PPIase_FKBP_dom"/>
</dbReference>
<evidence type="ECO:0000256" key="13">
    <source>
        <dbReference type="SAM" id="Coils"/>
    </source>
</evidence>
<dbReference type="GO" id="GO:0043022">
    <property type="term" value="F:ribosome binding"/>
    <property type="evidence" value="ECO:0007669"/>
    <property type="project" value="TreeGrafter"/>
</dbReference>
<dbReference type="EC" id="5.2.1.8" evidence="3 12"/>
<keyword evidence="8 12" id="KW-0413">Isomerase</keyword>
<evidence type="ECO:0000256" key="1">
    <source>
        <dbReference type="ARBA" id="ARBA00000971"/>
    </source>
</evidence>
<dbReference type="InterPro" id="IPR037041">
    <property type="entry name" value="Trigger_fac_C_sf"/>
</dbReference>
<dbReference type="InterPro" id="IPR008881">
    <property type="entry name" value="Trigger_fac_ribosome-bd_bac"/>
</dbReference>
<evidence type="ECO:0000256" key="3">
    <source>
        <dbReference type="ARBA" id="ARBA00013194"/>
    </source>
</evidence>
<protein>
    <recommendedName>
        <fullName evidence="4 12">Trigger factor</fullName>
        <shortName evidence="12">TF</shortName>
        <ecNumber evidence="3 12">5.2.1.8</ecNumber>
    </recommendedName>
    <alternativeName>
        <fullName evidence="11 12">PPIase</fullName>
    </alternativeName>
</protein>
<dbReference type="GO" id="GO:0005737">
    <property type="term" value="C:cytoplasm"/>
    <property type="evidence" value="ECO:0007669"/>
    <property type="project" value="UniProtKB-SubCell"/>
</dbReference>
<dbReference type="HAMAP" id="MF_00303">
    <property type="entry name" value="Trigger_factor_Tig"/>
    <property type="match status" value="1"/>
</dbReference>
<dbReference type="GO" id="GO:0043335">
    <property type="term" value="P:protein unfolding"/>
    <property type="evidence" value="ECO:0007669"/>
    <property type="project" value="TreeGrafter"/>
</dbReference>
<dbReference type="Pfam" id="PF05698">
    <property type="entry name" value="Trigger_C"/>
    <property type="match status" value="1"/>
</dbReference>
<comment type="subcellular location">
    <subcellularLocation>
        <location evidence="12">Cytoplasm</location>
    </subcellularLocation>
    <text evidence="12">About half TF is bound to the ribosome near the polypeptide exit tunnel while the other half is free in the cytoplasm.</text>
</comment>
<dbReference type="GO" id="GO:0051083">
    <property type="term" value="P:'de novo' cotranslational protein folding"/>
    <property type="evidence" value="ECO:0007669"/>
    <property type="project" value="TreeGrafter"/>
</dbReference>
<keyword evidence="6 12" id="KW-0697">Rotamase</keyword>
<dbReference type="InterPro" id="IPR046357">
    <property type="entry name" value="PPIase_dom_sf"/>
</dbReference>
<dbReference type="GO" id="GO:0015031">
    <property type="term" value="P:protein transport"/>
    <property type="evidence" value="ECO:0007669"/>
    <property type="project" value="UniProtKB-UniRule"/>
</dbReference>
<evidence type="ECO:0000256" key="12">
    <source>
        <dbReference type="HAMAP-Rule" id="MF_00303"/>
    </source>
</evidence>
<dbReference type="SUPFAM" id="SSF54534">
    <property type="entry name" value="FKBP-like"/>
    <property type="match status" value="1"/>
</dbReference>
<keyword evidence="12" id="KW-0963">Cytoplasm</keyword>
<sequence>MKVTLEREGKNVVKLGIELEAERVKRAYEMACRELSKQVRIPGFRPGKAPRMILEKTIGEDNIKNEALQSLVPEVISEAVLKENLDLITAPEYSKVEFKLGEPLKLEAKFEVRPEVKLGKYKELEVNVPEVTLPEDALERALANVAETRSSLAPVEGRACEMGDTVVLDFKATIDGAPMEGGNAESFVMELKEGAFLPNFCEQIVGKSKGDQFEVKASFPENYRRKDVAGKEAVFAVVLKEIRRKFVPDINDELAKAVGHESLDALKDSLRGELDELVKQENEARAQRMVVEAVSHCAEVDIPETMIQREKELLVNQMRRYMEQQGQSFDEVASNPDFQQVIASKDDEAKQRVLTSLVLGAVVRAENITVEEEEMGPYFADLAMRYNLRPDQYQEFAANQEVRRQVAEEVLTGKVVELLVSSAKINYVADTECSEDHDHSVHEKKETEAAKS</sequence>
<dbReference type="SUPFAM" id="SSF109998">
    <property type="entry name" value="Triger factor/SurA peptide-binding domain-like"/>
    <property type="match status" value="1"/>
</dbReference>
<name>A0A8J7P788_9BACT</name>
<dbReference type="InterPro" id="IPR005215">
    <property type="entry name" value="Trig_fac"/>
</dbReference>
<feature type="domain" description="Trigger factor ribosome-binding bacterial" evidence="16">
    <location>
        <begin position="1"/>
        <end position="144"/>
    </location>
</feature>
<comment type="domain">
    <text evidence="12">Consists of 3 domains; the N-terminus binds the ribosome, the middle domain has PPIase activity, while the C-terminus has intrinsic chaperone activity on its own.</text>
</comment>
<dbReference type="Pfam" id="PF00254">
    <property type="entry name" value="FKBP_C"/>
    <property type="match status" value="1"/>
</dbReference>
<dbReference type="PANTHER" id="PTHR30560">
    <property type="entry name" value="TRIGGER FACTOR CHAPERONE AND PEPTIDYL-PROLYL CIS/TRANS ISOMERASE"/>
    <property type="match status" value="1"/>
</dbReference>
<dbReference type="PANTHER" id="PTHR30560:SF3">
    <property type="entry name" value="TRIGGER FACTOR-LIKE PROTEIN TIG, CHLOROPLASTIC"/>
    <property type="match status" value="1"/>
</dbReference>
<evidence type="ECO:0000259" key="16">
    <source>
        <dbReference type="Pfam" id="PF05697"/>
    </source>
</evidence>
<dbReference type="Proteomes" id="UP000664277">
    <property type="component" value="Unassembled WGS sequence"/>
</dbReference>
<organism evidence="18 19">
    <name type="scientific">Candidatus Obscuribacter phosphatis</name>
    <dbReference type="NCBI Taxonomy" id="1906157"/>
    <lineage>
        <taxon>Bacteria</taxon>
        <taxon>Bacillati</taxon>
        <taxon>Candidatus Melainabacteria</taxon>
        <taxon>Candidatus Obscuribacterales</taxon>
        <taxon>Candidatus Obscuribacteraceae</taxon>
        <taxon>Candidatus Obscuribacter</taxon>
    </lineage>
</organism>
<dbReference type="GO" id="GO:0051301">
    <property type="term" value="P:cell division"/>
    <property type="evidence" value="ECO:0007669"/>
    <property type="project" value="UniProtKB-KW"/>
</dbReference>
<evidence type="ECO:0000256" key="9">
    <source>
        <dbReference type="ARBA" id="ARBA00023306"/>
    </source>
</evidence>
<feature type="domain" description="PPIase FKBP-type" evidence="15">
    <location>
        <begin position="160"/>
        <end position="239"/>
    </location>
</feature>
<dbReference type="AlphaFoldDB" id="A0A8J7P788"/>
<evidence type="ECO:0000313" key="18">
    <source>
        <dbReference type="EMBL" id="MBN8660239.1"/>
    </source>
</evidence>
<dbReference type="GO" id="GO:0044183">
    <property type="term" value="F:protein folding chaperone"/>
    <property type="evidence" value="ECO:0007669"/>
    <property type="project" value="TreeGrafter"/>
</dbReference>
<keyword evidence="5 12" id="KW-0132">Cell division</keyword>
<evidence type="ECO:0000256" key="2">
    <source>
        <dbReference type="ARBA" id="ARBA00005464"/>
    </source>
</evidence>
<evidence type="ECO:0000256" key="14">
    <source>
        <dbReference type="SAM" id="MobiDB-lite"/>
    </source>
</evidence>
<gene>
    <name evidence="12 18" type="primary">tig</name>
    <name evidence="18" type="ORF">J0M35_07735</name>
</gene>
<evidence type="ECO:0000313" key="19">
    <source>
        <dbReference type="Proteomes" id="UP000664277"/>
    </source>
</evidence>
<comment type="similarity">
    <text evidence="2 12">Belongs to the FKBP-type PPIase family. Tig subfamily.</text>
</comment>
<evidence type="ECO:0000256" key="6">
    <source>
        <dbReference type="ARBA" id="ARBA00023110"/>
    </source>
</evidence>
<dbReference type="InterPro" id="IPR036611">
    <property type="entry name" value="Trigger_fac_ribosome-bd_sf"/>
</dbReference>
<evidence type="ECO:0000259" key="15">
    <source>
        <dbReference type="Pfam" id="PF00254"/>
    </source>
</evidence>
<proteinExistence type="inferred from homology"/>
<evidence type="ECO:0000256" key="7">
    <source>
        <dbReference type="ARBA" id="ARBA00023186"/>
    </source>
</evidence>
<evidence type="ECO:0000256" key="10">
    <source>
        <dbReference type="ARBA" id="ARBA00024849"/>
    </source>
</evidence>
<dbReference type="InterPro" id="IPR008880">
    <property type="entry name" value="Trigger_fac_C"/>
</dbReference>
<comment type="catalytic activity">
    <reaction evidence="1 12">
        <text>[protein]-peptidylproline (omega=180) = [protein]-peptidylproline (omega=0)</text>
        <dbReference type="Rhea" id="RHEA:16237"/>
        <dbReference type="Rhea" id="RHEA-COMP:10747"/>
        <dbReference type="Rhea" id="RHEA-COMP:10748"/>
        <dbReference type="ChEBI" id="CHEBI:83833"/>
        <dbReference type="ChEBI" id="CHEBI:83834"/>
        <dbReference type="EC" id="5.2.1.8"/>
    </reaction>
</comment>